<evidence type="ECO:0008006" key="3">
    <source>
        <dbReference type="Google" id="ProtNLM"/>
    </source>
</evidence>
<dbReference type="Proteomes" id="UP000595197">
    <property type="component" value="Chromosome"/>
</dbReference>
<protein>
    <recommendedName>
        <fullName evidence="3">Nucleotidyltransferase-like protein</fullName>
    </recommendedName>
</protein>
<keyword evidence="2" id="KW-1185">Reference proteome</keyword>
<gene>
    <name evidence="1" type="ORF">IGS68_27740</name>
</gene>
<name>A0ABX7B5W5_9PROT</name>
<evidence type="ECO:0000313" key="1">
    <source>
        <dbReference type="EMBL" id="QQP89707.1"/>
    </source>
</evidence>
<organism evidence="1 2">
    <name type="scientific">Skermanella cutis</name>
    <dbReference type="NCBI Taxonomy" id="2775420"/>
    <lineage>
        <taxon>Bacteria</taxon>
        <taxon>Pseudomonadati</taxon>
        <taxon>Pseudomonadota</taxon>
        <taxon>Alphaproteobacteria</taxon>
        <taxon>Rhodospirillales</taxon>
        <taxon>Azospirillaceae</taxon>
        <taxon>Skermanella</taxon>
    </lineage>
</organism>
<sequence length="61" mass="6868">MGRDCDIDILVQIEAGIPPAIAQEAARRRQQDIDSDMAVLNKHRSIHGLLLDKDELVFLSR</sequence>
<proteinExistence type="predicted"/>
<dbReference type="RefSeq" id="WP_201076270.1">
    <property type="nucleotide sequence ID" value="NZ_CP067420.1"/>
</dbReference>
<evidence type="ECO:0000313" key="2">
    <source>
        <dbReference type="Proteomes" id="UP000595197"/>
    </source>
</evidence>
<reference evidence="1" key="1">
    <citation type="submission" date="2021-02" db="EMBL/GenBank/DDBJ databases">
        <title>Skermanella TT6 skin isolate.</title>
        <authorList>
            <person name="Lee K."/>
            <person name="Ganzorig M."/>
        </authorList>
    </citation>
    <scope>NUCLEOTIDE SEQUENCE</scope>
    <source>
        <strain evidence="1">TT6</strain>
    </source>
</reference>
<dbReference type="EMBL" id="CP067420">
    <property type="protein sequence ID" value="QQP89707.1"/>
    <property type="molecule type" value="Genomic_DNA"/>
</dbReference>
<accession>A0ABX7B5W5</accession>